<feature type="transmembrane region" description="Helical" evidence="1">
    <location>
        <begin position="152"/>
        <end position="172"/>
    </location>
</feature>
<keyword evidence="1" id="KW-0812">Transmembrane</keyword>
<keyword evidence="1" id="KW-0472">Membrane</keyword>
<feature type="transmembrane region" description="Helical" evidence="1">
    <location>
        <begin position="87"/>
        <end position="106"/>
    </location>
</feature>
<comment type="caution">
    <text evidence="2">The sequence shown here is derived from an EMBL/GenBank/DDBJ whole genome shotgun (WGS) entry which is preliminary data.</text>
</comment>
<dbReference type="EMBL" id="BAABDU010000003">
    <property type="protein sequence ID" value="GAA3759199.1"/>
    <property type="molecule type" value="Genomic_DNA"/>
</dbReference>
<feature type="transmembrane region" description="Helical" evidence="1">
    <location>
        <begin position="118"/>
        <end position="140"/>
    </location>
</feature>
<proteinExistence type="predicted"/>
<gene>
    <name evidence="2" type="ORF">GCM10022423_07550</name>
</gene>
<evidence type="ECO:0000313" key="2">
    <source>
        <dbReference type="EMBL" id="GAA3759199.1"/>
    </source>
</evidence>
<keyword evidence="1" id="KW-1133">Transmembrane helix</keyword>
<organism evidence="2 3">
    <name type="scientific">Flavobacterium ginsengiterrae</name>
    <dbReference type="NCBI Taxonomy" id="871695"/>
    <lineage>
        <taxon>Bacteria</taxon>
        <taxon>Pseudomonadati</taxon>
        <taxon>Bacteroidota</taxon>
        <taxon>Flavobacteriia</taxon>
        <taxon>Flavobacteriales</taxon>
        <taxon>Flavobacteriaceae</taxon>
        <taxon>Flavobacterium</taxon>
    </lineage>
</organism>
<name>A0ABP7GAB1_9FLAO</name>
<feature type="transmembrane region" description="Helical" evidence="1">
    <location>
        <begin position="7"/>
        <end position="28"/>
    </location>
</feature>
<protein>
    <submittedName>
        <fullName evidence="2">Uncharacterized protein</fullName>
    </submittedName>
</protein>
<evidence type="ECO:0000313" key="3">
    <source>
        <dbReference type="Proteomes" id="UP001500748"/>
    </source>
</evidence>
<keyword evidence="3" id="KW-1185">Reference proteome</keyword>
<dbReference type="RefSeq" id="WP_345140468.1">
    <property type="nucleotide sequence ID" value="NZ_BAABDU010000003.1"/>
</dbReference>
<evidence type="ECO:0000256" key="1">
    <source>
        <dbReference type="SAM" id="Phobius"/>
    </source>
</evidence>
<reference evidence="3" key="1">
    <citation type="journal article" date="2019" name="Int. J. Syst. Evol. Microbiol.">
        <title>The Global Catalogue of Microorganisms (GCM) 10K type strain sequencing project: providing services to taxonomists for standard genome sequencing and annotation.</title>
        <authorList>
            <consortium name="The Broad Institute Genomics Platform"/>
            <consortium name="The Broad Institute Genome Sequencing Center for Infectious Disease"/>
            <person name="Wu L."/>
            <person name="Ma J."/>
        </authorList>
    </citation>
    <scope>NUCLEOTIDE SEQUENCE [LARGE SCALE GENOMIC DNA]</scope>
    <source>
        <strain evidence="3">JCM 17337</strain>
    </source>
</reference>
<dbReference type="Proteomes" id="UP001500748">
    <property type="component" value="Unassembled WGS sequence"/>
</dbReference>
<feature type="transmembrane region" description="Helical" evidence="1">
    <location>
        <begin position="34"/>
        <end position="56"/>
    </location>
</feature>
<sequence>MIKSYKIVLIIQTVIILIGFFAFKKFYYTDYEQISRALVVIFGFLALVISAFSVLIQRIIVGVIDSDSTIEEVNNQTPNDKFWKNSFLINIILGVLTLIISITGLCSEIEIGVQNGNFVFDFFSSLLILTVSSITIGLLLRVRESINEITKFFGFLMAVISVIIFSGSLFAVSSESLWVTSYSSDSLYGIVHNLLKKEDSHIGTLPQVAVVDESAARADIERESEGEGEREEADSDYYGFNEMSFPDVETEGYFKNLFNDEKYDDAKVQGLAKLFLSNFLALEKGKSFTGIRKAAESGFYYEEYDEINKVDKKIRRNSEAIRNTFDSYNVLLYAFLSEKNYYDSSLNEMINMLITSHDDIYNTENPEQSLDKIYKTMIFGLKKEFPEYYFDNLSSFASENALSSINKNANMNSDDNNGSPDYNSKLNTVWFYSFWARRYKEKNIDVVYEILKEIKAHYEDN</sequence>
<accession>A0ABP7GAB1</accession>